<gene>
    <name evidence="3" type="ORF">DI392_17820</name>
</gene>
<dbReference type="Proteomes" id="UP000245362">
    <property type="component" value="Unassembled WGS sequence"/>
</dbReference>
<dbReference type="GO" id="GO:1990281">
    <property type="term" value="C:efflux pump complex"/>
    <property type="evidence" value="ECO:0007669"/>
    <property type="project" value="TreeGrafter"/>
</dbReference>
<evidence type="ECO:0000256" key="2">
    <source>
        <dbReference type="SAM" id="Phobius"/>
    </source>
</evidence>
<feature type="coiled-coil region" evidence="1">
    <location>
        <begin position="109"/>
        <end position="157"/>
    </location>
</feature>
<dbReference type="Gene3D" id="2.40.50.100">
    <property type="match status" value="1"/>
</dbReference>
<keyword evidence="2" id="KW-0472">Membrane</keyword>
<accession>A0A2U3B5G5</accession>
<proteinExistence type="predicted"/>
<dbReference type="SUPFAM" id="SSF111369">
    <property type="entry name" value="HlyD-like secretion proteins"/>
    <property type="match status" value="1"/>
</dbReference>
<sequence>MTLNRKFFFFPALAVGIVVLILAVKMRPDLPLKPAENRARLVETMPLELKAIAPEVTGFGKVEPKVEWKAIAEVSGKLVFRHPDLEKGKVLSEGTEILRIDPLDYELKLAQAEAQLSSNRTQLAKLNQEEKNLQASLKIEEHRLAISKKELERKQNLKKRGLTSQSDLDQQNQSYLSQQKVVLELNNQLSLYPDEREVLLAQLHVSEAQVAEAKRSLEKTLIRLPRSMRIAEVDIEDNQVVNLQQTMVVAHGIETMEVEAQFSIHDMQTIAASLAQIPRNAAGIPQPDMAELKANIELKSGNLTARWPARISRLSETVDPNQATVGVILEVDQDYAHFSPGDTPLLVNGMFVEAQVEGQANPSWVIPERALHGDKVYIKGVDGRLQIRTVQVIYRRDNQVVIDGEFEQGELLILNDLLPALDGMALKTKGISPNTDVMETEEKGDHE</sequence>
<name>A0A2U3B5G5_9VIBR</name>
<dbReference type="OrthoDB" id="5645220at2"/>
<dbReference type="Gene3D" id="2.40.420.20">
    <property type="match status" value="1"/>
</dbReference>
<dbReference type="AlphaFoldDB" id="A0A2U3B5G5"/>
<evidence type="ECO:0000313" key="4">
    <source>
        <dbReference type="Proteomes" id="UP000245362"/>
    </source>
</evidence>
<organism evidence="3 4">
    <name type="scientific">Vibrio albus</name>
    <dbReference type="NCBI Taxonomy" id="2200953"/>
    <lineage>
        <taxon>Bacteria</taxon>
        <taxon>Pseudomonadati</taxon>
        <taxon>Pseudomonadota</taxon>
        <taxon>Gammaproteobacteria</taxon>
        <taxon>Vibrionales</taxon>
        <taxon>Vibrionaceae</taxon>
        <taxon>Vibrio</taxon>
    </lineage>
</organism>
<comment type="caution">
    <text evidence="3">The sequence shown here is derived from an EMBL/GenBank/DDBJ whole genome shotgun (WGS) entry which is preliminary data.</text>
</comment>
<dbReference type="Gene3D" id="2.40.30.170">
    <property type="match status" value="1"/>
</dbReference>
<dbReference type="EMBL" id="QFWT01000012">
    <property type="protein sequence ID" value="PWI32038.1"/>
    <property type="molecule type" value="Genomic_DNA"/>
</dbReference>
<dbReference type="Gene3D" id="1.10.287.470">
    <property type="entry name" value="Helix hairpin bin"/>
    <property type="match status" value="1"/>
</dbReference>
<dbReference type="GO" id="GO:0015562">
    <property type="term" value="F:efflux transmembrane transporter activity"/>
    <property type="evidence" value="ECO:0007669"/>
    <property type="project" value="TreeGrafter"/>
</dbReference>
<reference evidence="3 4" key="1">
    <citation type="submission" date="2018-05" db="EMBL/GenBank/DDBJ databases">
        <title>Vibrio limimaris sp. nov., isolated from marine sediment.</title>
        <authorList>
            <person name="Li C.-M."/>
        </authorList>
    </citation>
    <scope>NUCLEOTIDE SEQUENCE [LARGE SCALE GENOMIC DNA]</scope>
    <source>
        <strain evidence="3 4">E4404</strain>
    </source>
</reference>
<evidence type="ECO:0000256" key="1">
    <source>
        <dbReference type="SAM" id="Coils"/>
    </source>
</evidence>
<dbReference type="PANTHER" id="PTHR30469">
    <property type="entry name" value="MULTIDRUG RESISTANCE PROTEIN MDTA"/>
    <property type="match status" value="1"/>
</dbReference>
<keyword evidence="2" id="KW-0812">Transmembrane</keyword>
<dbReference type="RefSeq" id="WP_109321049.1">
    <property type="nucleotide sequence ID" value="NZ_QFWT01000012.1"/>
</dbReference>
<evidence type="ECO:0000313" key="3">
    <source>
        <dbReference type="EMBL" id="PWI32038.1"/>
    </source>
</evidence>
<protein>
    <submittedName>
        <fullName evidence="3">HlyD family secretion protein</fullName>
    </submittedName>
</protein>
<keyword evidence="2" id="KW-1133">Transmembrane helix</keyword>
<keyword evidence="1" id="KW-0175">Coiled coil</keyword>
<keyword evidence="4" id="KW-1185">Reference proteome</keyword>
<feature type="transmembrane region" description="Helical" evidence="2">
    <location>
        <begin position="7"/>
        <end position="24"/>
    </location>
</feature>